<dbReference type="PANTHER" id="PTHR23079:SF17">
    <property type="entry name" value="RNA-DEPENDENT RNA POLYMERASE"/>
    <property type="match status" value="1"/>
</dbReference>
<dbReference type="InterPro" id="IPR007855">
    <property type="entry name" value="RDRP"/>
</dbReference>
<feature type="compositionally biased region" description="Basic and acidic residues" evidence="1">
    <location>
        <begin position="1768"/>
        <end position="1780"/>
    </location>
</feature>
<accession>A0A7C8JPN8</accession>
<dbReference type="InterPro" id="IPR011333">
    <property type="entry name" value="SKP1/BTB/POZ_sf"/>
</dbReference>
<dbReference type="Proteomes" id="UP000480548">
    <property type="component" value="Unassembled WGS sequence"/>
</dbReference>
<dbReference type="GO" id="GO:0031380">
    <property type="term" value="C:nuclear RNA-directed RNA polymerase complex"/>
    <property type="evidence" value="ECO:0007669"/>
    <property type="project" value="TreeGrafter"/>
</dbReference>
<feature type="compositionally biased region" description="Polar residues" evidence="1">
    <location>
        <begin position="1752"/>
        <end position="1763"/>
    </location>
</feature>
<gene>
    <name evidence="4" type="ORF">TWF703_004837</name>
</gene>
<protein>
    <submittedName>
        <fullName evidence="4">Uncharacterized protein</fullName>
    </submittedName>
</protein>
<organism evidence="4 5">
    <name type="scientific">Orbilia oligospora</name>
    <name type="common">Nematode-trapping fungus</name>
    <name type="synonym">Arthrobotrys oligospora</name>
    <dbReference type="NCBI Taxonomy" id="2813651"/>
    <lineage>
        <taxon>Eukaryota</taxon>
        <taxon>Fungi</taxon>
        <taxon>Dikarya</taxon>
        <taxon>Ascomycota</taxon>
        <taxon>Pezizomycotina</taxon>
        <taxon>Orbiliomycetes</taxon>
        <taxon>Orbiliales</taxon>
        <taxon>Orbiliaceae</taxon>
        <taxon>Orbilia</taxon>
    </lineage>
</organism>
<dbReference type="PANTHER" id="PTHR23079">
    <property type="entry name" value="RNA-DEPENDENT RNA POLYMERASE"/>
    <property type="match status" value="1"/>
</dbReference>
<dbReference type="Pfam" id="PF25358">
    <property type="entry name" value="PH_fung_RdRP"/>
    <property type="match status" value="1"/>
</dbReference>
<dbReference type="GO" id="GO:0003968">
    <property type="term" value="F:RNA-directed RNA polymerase activity"/>
    <property type="evidence" value="ECO:0007669"/>
    <property type="project" value="UniProtKB-KW"/>
</dbReference>
<evidence type="ECO:0000256" key="1">
    <source>
        <dbReference type="SAM" id="MobiDB-lite"/>
    </source>
</evidence>
<evidence type="ECO:0000313" key="4">
    <source>
        <dbReference type="EMBL" id="KAF3137867.1"/>
    </source>
</evidence>
<dbReference type="GO" id="GO:0030422">
    <property type="term" value="P:siRNA processing"/>
    <property type="evidence" value="ECO:0007669"/>
    <property type="project" value="TreeGrafter"/>
</dbReference>
<evidence type="ECO:0000259" key="3">
    <source>
        <dbReference type="Pfam" id="PF25358"/>
    </source>
</evidence>
<dbReference type="EMBL" id="WIQZ01000024">
    <property type="protein sequence ID" value="KAF3137867.1"/>
    <property type="molecule type" value="Genomic_DNA"/>
</dbReference>
<evidence type="ECO:0000259" key="2">
    <source>
        <dbReference type="Pfam" id="PF05183"/>
    </source>
</evidence>
<dbReference type="GO" id="GO:0003723">
    <property type="term" value="F:RNA binding"/>
    <property type="evidence" value="ECO:0007669"/>
    <property type="project" value="UniProtKB-KW"/>
</dbReference>
<dbReference type="Gene3D" id="3.30.710.10">
    <property type="entry name" value="Potassium Channel Kv1.1, Chain A"/>
    <property type="match status" value="1"/>
</dbReference>
<name>A0A7C8JPN8_ORBOL</name>
<comment type="caution">
    <text evidence="4">The sequence shown here is derived from an EMBL/GenBank/DDBJ whole genome shotgun (WGS) entry which is preliminary data.</text>
</comment>
<feature type="domain" description="RDRP core" evidence="2">
    <location>
        <begin position="468"/>
        <end position="1088"/>
    </location>
</feature>
<feature type="domain" description="RdRP-like PH" evidence="3">
    <location>
        <begin position="142"/>
        <end position="309"/>
    </location>
</feature>
<feature type="region of interest" description="Disordered" evidence="1">
    <location>
        <begin position="1750"/>
        <end position="1785"/>
    </location>
</feature>
<reference evidence="4 5" key="1">
    <citation type="submission" date="2019-06" db="EMBL/GenBank/DDBJ databases">
        <authorList>
            <person name="Palmer J.M."/>
        </authorList>
    </citation>
    <scope>NUCLEOTIDE SEQUENCE [LARGE SCALE GENOMIC DNA]</scope>
    <source>
        <strain evidence="4 5">TWF703</strain>
    </source>
</reference>
<dbReference type="Pfam" id="PF05183">
    <property type="entry name" value="RdRP"/>
    <property type="match status" value="1"/>
</dbReference>
<dbReference type="InterPro" id="IPR057596">
    <property type="entry name" value="RDRP_core"/>
</dbReference>
<dbReference type="CDD" id="cd18186">
    <property type="entry name" value="BTB_POZ_ZBTB_KLHL-like"/>
    <property type="match status" value="1"/>
</dbReference>
<evidence type="ECO:0000313" key="5">
    <source>
        <dbReference type="Proteomes" id="UP000480548"/>
    </source>
</evidence>
<dbReference type="SUPFAM" id="SSF54695">
    <property type="entry name" value="POZ domain"/>
    <property type="match status" value="1"/>
</dbReference>
<sequence length="1850" mass="208810">MEFYMTDIPASARPKQIRAALGSVLKKYFIYAFELRQWQSKKFRHLQEGCFTVHDAAIGEEIFRRHGTGEPKSILRGTRHIKIVSRAQTPVIISGSAITIKRSNKNSAVPEHLIRALSEENEKVARNMANRQPADQKPYRTPFAFQGFECGVWTTDPRNFDLPTFSSFYYSARPGNFKMTRQAIQVELFKTTPASGHPVGQYMLCPTGTIRSSIISNESTGTYFIISLRWSPKLYEKLESTSSPTSPLNGYGNPIFQAPPSRRLNKARISSLDEKHAKIVSYCFVYRFKLKEAHEAIRLSTVGSIPGFQDIQSLKIFHQYVSYDFQRSMEGLEEQLRTLPFDVAFQMHSLVLNGVLLPHRVKELLGVVRRAIQNSYSSVSQVESNRDSNGIGINAREHATQVVASVFKSWAGEWEPQLPSEDPQIWLSENIQKDFLEALETKQKSQEYMVRMKFYRKENQVLIHRMSITPTGMFPGGPNLEPKNRVLREYHDYLNHFLRVSLVEEDGGDLRFESGVDGKYIYDGRFLPFLMPESNLLKIAGRTFKFLGFSQSSLRSHTAWFMATIATPRRTITVDRVIELLGDFKSIKIPGKCAARIGQAFTDTVANIKIDDFMIAQKRDIIKIGPGGKKYTFSDGCGTVSKPLIEMIWKKGEFTSDPKPTVFQIRFRGAKGVVALDSTQRDPILSLYDSMVKFDGLRNRVFEICRSFTKPLPFYLNRCIIKILEDRGVPIKNFMDLQGRALATLRERTFTPDSAAHFLDYQNRCTQANIPFLIRELFALGWDYKEDNFLRKVVEFTMLTTLRDMKYRARIQVDKGFTLVGVLDETGYLQEGEIYCPIQKEGGKREAHRGVVAICRNPALHPGDIQVVTAVEVPYDSPLRDLINCVVFSQKGQRDLPSMLSGGDLDGDIFHIWWEPSLMPRFSSPPSDFPAVEALNYDRDVTQADIGKFFLDFMENDKLGVISIAHMVLADQEQAGVRSAACLTCARMASQAVDFPKTGVPVRMSELPRTPKARPDFLAPGPGVKFIGGNPNLVTDEYEDEFKYEWLDVETGQIDLSKFDDADDPFKSGTDFRYYKSDKALGYLFREIDEEKFIKTWEDNAARFERGPNDLLKKVQEYMVRSVDMEVMLGLYGFAQDLRISYENNIRDLSHNYAINRNNDALEEVEVFIGAIIGTESHRLSRIVRDSAEEMRGEVTRLISHVAAIIRFGSEGSSAVKDGNYDGLTLERALACVQASFTAREDDEGGSSFGWIAAAIGLKELTVLEVRQSHTNIETPSTVNYGIRLPENGCGTSRASYYNTLALVNLLLPLKRSLEAPQDNANASVFNMARKAGEKPPHSCQAYKDEVVIYSTAQNSLYDHYSLAAGKNAWLESESKGYAKNWADEKEQTKRLRSEILRIGDDKLLVKSLAERLFSSEPISIITSEDGPFVLDGGEHNINAFETFVEYCYFGTYFGSKYDEPHLLLLHARVYALAEKLKCLPLKAIALKKATEWSYGDSTRPEGSLLLSIIADLAEAIRVVYTYTEDSGHGSKFAGMHLNTLKNHGEFIKVHHDFADFNTDMLLFVRNAVEEPKFSTSESKNALTDGQNESIQLGKNDVSAFTRFFNTDTLGVFVGKQAKRFDVHISAVECAEFFKRLMTSAMIESRDKAVDLTSEIDTPDAFEKFVQYCYLQDYTCDEDQADTLTQHAAVYVLANRLICPGLKKLAHEKARMICKHAHAGKPDEVLLAIPTAVTLIYENTYDNHNTKLLEPLSNSEQDATNEAATEGPPKEKNDAQKAADVKSAPALETTNRDSFRVLLSQFASFYISQLRTQEPFNSAHHRFPDFATDLMSLATAGKRFQLGSDGELKL</sequence>
<proteinExistence type="predicted"/>
<dbReference type="InterPro" id="IPR057503">
    <property type="entry name" value="PH_RdRP"/>
</dbReference>